<evidence type="ECO:0000256" key="8">
    <source>
        <dbReference type="ARBA" id="ARBA00046272"/>
    </source>
</evidence>
<keyword evidence="3" id="KW-0934">Plastid</keyword>
<evidence type="ECO:0000256" key="4">
    <source>
        <dbReference type="ARBA" id="ARBA00022946"/>
    </source>
</evidence>
<evidence type="ECO:0000313" key="11">
    <source>
        <dbReference type="Proteomes" id="UP001491310"/>
    </source>
</evidence>
<evidence type="ECO:0000256" key="1">
    <source>
        <dbReference type="ARBA" id="ARBA00022528"/>
    </source>
</evidence>
<comment type="subcellular location">
    <subcellularLocation>
        <location evidence="8">Plastid</location>
        <location evidence="8">Chloroplast thylakoid</location>
    </subcellularLocation>
</comment>
<organism evidence="10 11">
    <name type="scientific">Coccomyxa subellipsoidea</name>
    <dbReference type="NCBI Taxonomy" id="248742"/>
    <lineage>
        <taxon>Eukaryota</taxon>
        <taxon>Viridiplantae</taxon>
        <taxon>Chlorophyta</taxon>
        <taxon>core chlorophytes</taxon>
        <taxon>Trebouxiophyceae</taxon>
        <taxon>Trebouxiophyceae incertae sedis</taxon>
        <taxon>Coccomyxaceae</taxon>
        <taxon>Coccomyxa</taxon>
    </lineage>
</organism>
<comment type="caution">
    <text evidence="10">The sequence shown here is derived from an EMBL/GenBank/DDBJ whole genome shotgun (WGS) entry which is preliminary data.</text>
</comment>
<name>A0ABR2YQ92_9CHLO</name>
<protein>
    <recommendedName>
        <fullName evidence="9">PsbP C-terminal domain-containing protein</fullName>
    </recommendedName>
</protein>
<dbReference type="Proteomes" id="UP001491310">
    <property type="component" value="Unassembled WGS sequence"/>
</dbReference>
<dbReference type="SUPFAM" id="SSF55724">
    <property type="entry name" value="Mog1p/PsbP-like"/>
    <property type="match status" value="1"/>
</dbReference>
<comment type="similarity">
    <text evidence="7">Belongs to the PsbP family.</text>
</comment>
<feature type="domain" description="PsbP C-terminal" evidence="9">
    <location>
        <begin position="81"/>
        <end position="250"/>
    </location>
</feature>
<keyword evidence="6" id="KW-0604">Photosystem II</keyword>
<keyword evidence="1" id="KW-0150">Chloroplast</keyword>
<dbReference type="Gene3D" id="3.40.1000.10">
    <property type="entry name" value="Mog1/PsbP, alpha/beta/alpha sandwich"/>
    <property type="match status" value="1"/>
</dbReference>
<evidence type="ECO:0000256" key="7">
    <source>
        <dbReference type="ARBA" id="ARBA00035638"/>
    </source>
</evidence>
<dbReference type="EMBL" id="JALJOT010000007">
    <property type="protein sequence ID" value="KAK9909166.1"/>
    <property type="molecule type" value="Genomic_DNA"/>
</dbReference>
<dbReference type="PANTHER" id="PTHR31407:SF6">
    <property type="entry name" value="OXYGEN-EVOLVING ENHANCER PROTEIN 2-1, CHLOROPLASTIC"/>
    <property type="match status" value="1"/>
</dbReference>
<evidence type="ECO:0000313" key="10">
    <source>
        <dbReference type="EMBL" id="KAK9909166.1"/>
    </source>
</evidence>
<dbReference type="InterPro" id="IPR002683">
    <property type="entry name" value="PsbP_C"/>
</dbReference>
<dbReference type="InterPro" id="IPR016123">
    <property type="entry name" value="Mog1/PsbP_a/b/a-sand"/>
</dbReference>
<evidence type="ECO:0000256" key="3">
    <source>
        <dbReference type="ARBA" id="ARBA00022640"/>
    </source>
</evidence>
<dbReference type="PANTHER" id="PTHR31407">
    <property type="match status" value="1"/>
</dbReference>
<sequence>MSLTSTFCGCSTAFRARSGRQSQSRLPCLVKAEAADQQGSRRGVLFGLAGASLLLAKPQSSEAAFGESASIFKSKPTNTTGFIPYSGEGFALLLPSKWNPSREREESGVALRYVDNGDNLNHVTVIARKSDKSSIDQYGAPDEFLDSIKNLLGEQVFKGETRSEGGFAKNKVSSASLLDVQKAKDSKGKSYYKYEILSRSADGNEGGKHELITAAVGNGTLYICQVTIGDKRWFKGANKDGKGVSDSFVVA</sequence>
<evidence type="ECO:0000256" key="5">
    <source>
        <dbReference type="ARBA" id="ARBA00023078"/>
    </source>
</evidence>
<evidence type="ECO:0000259" key="9">
    <source>
        <dbReference type="Pfam" id="PF01789"/>
    </source>
</evidence>
<evidence type="ECO:0000256" key="6">
    <source>
        <dbReference type="ARBA" id="ARBA00023276"/>
    </source>
</evidence>
<proteinExistence type="inferred from homology"/>
<gene>
    <name evidence="10" type="ORF">WJX75_008109</name>
</gene>
<evidence type="ECO:0000256" key="2">
    <source>
        <dbReference type="ARBA" id="ARBA00022531"/>
    </source>
</evidence>
<keyword evidence="11" id="KW-1185">Reference proteome</keyword>
<accession>A0ABR2YQ92</accession>
<keyword evidence="4" id="KW-0809">Transit peptide</keyword>
<keyword evidence="5" id="KW-0793">Thylakoid</keyword>
<dbReference type="Pfam" id="PF01789">
    <property type="entry name" value="PsbP"/>
    <property type="match status" value="1"/>
</dbReference>
<reference evidence="10 11" key="1">
    <citation type="journal article" date="2024" name="Nat. Commun.">
        <title>Phylogenomics reveals the evolutionary origins of lichenization in chlorophyte algae.</title>
        <authorList>
            <person name="Puginier C."/>
            <person name="Libourel C."/>
            <person name="Otte J."/>
            <person name="Skaloud P."/>
            <person name="Haon M."/>
            <person name="Grisel S."/>
            <person name="Petersen M."/>
            <person name="Berrin J.G."/>
            <person name="Delaux P.M."/>
            <person name="Dal Grande F."/>
            <person name="Keller J."/>
        </authorList>
    </citation>
    <scope>NUCLEOTIDE SEQUENCE [LARGE SCALE GENOMIC DNA]</scope>
    <source>
        <strain evidence="10 11">SAG 216-7</strain>
    </source>
</reference>
<keyword evidence="2" id="KW-0602">Photosynthesis</keyword>